<dbReference type="AlphaFoldDB" id="A0AA36HD62"/>
<feature type="transmembrane region" description="Helical" evidence="2">
    <location>
        <begin position="112"/>
        <end position="138"/>
    </location>
</feature>
<evidence type="ECO:0000313" key="3">
    <source>
        <dbReference type="EMBL" id="CAJ0607919.1"/>
    </source>
</evidence>
<dbReference type="GO" id="GO:0007606">
    <property type="term" value="P:sensory perception of chemical stimulus"/>
    <property type="evidence" value="ECO:0007669"/>
    <property type="project" value="InterPro"/>
</dbReference>
<comment type="caution">
    <text evidence="3">The sequence shown here is derived from an EMBL/GenBank/DDBJ whole genome shotgun (WGS) entry which is preliminary data.</text>
</comment>
<evidence type="ECO:0000256" key="2">
    <source>
        <dbReference type="SAM" id="Phobius"/>
    </source>
</evidence>
<accession>A0AA36HD62</accession>
<gene>
    <name evidence="3" type="ORF">CYNAS_LOCUS19902</name>
</gene>
<feature type="transmembrane region" description="Helical" evidence="2">
    <location>
        <begin position="150"/>
        <end position="171"/>
    </location>
</feature>
<comment type="similarity">
    <text evidence="1">Belongs to the nematode receptor-like protein sre family.</text>
</comment>
<dbReference type="Pfam" id="PF03125">
    <property type="entry name" value="Sre"/>
    <property type="match status" value="1"/>
</dbReference>
<keyword evidence="2" id="KW-0812">Transmembrane</keyword>
<keyword evidence="2" id="KW-1133">Transmembrane helix</keyword>
<reference evidence="3" key="1">
    <citation type="submission" date="2023-07" db="EMBL/GenBank/DDBJ databases">
        <authorList>
            <consortium name="CYATHOMIX"/>
        </authorList>
    </citation>
    <scope>NUCLEOTIDE SEQUENCE</scope>
    <source>
        <strain evidence="3">N/A</strain>
    </source>
</reference>
<feature type="transmembrane region" description="Helical" evidence="2">
    <location>
        <begin position="21"/>
        <end position="41"/>
    </location>
</feature>
<dbReference type="Proteomes" id="UP001176961">
    <property type="component" value="Unassembled WGS sequence"/>
</dbReference>
<keyword evidence="2" id="KW-0472">Membrane</keyword>
<dbReference type="PANTHER" id="PTHR23128:SF132">
    <property type="entry name" value="SERPENTINE RECEPTOR, CLASS E (EPSILON)-RELATED"/>
    <property type="match status" value="1"/>
</dbReference>
<name>A0AA36HD62_CYLNA</name>
<dbReference type="PANTHER" id="PTHR23128">
    <property type="entry name" value="SERPENTINE RECEPTOR, CLASS E (EPSILON)-RELATED"/>
    <property type="match status" value="1"/>
</dbReference>
<keyword evidence="4" id="KW-1185">Reference proteome</keyword>
<organism evidence="3 4">
    <name type="scientific">Cylicocyclus nassatus</name>
    <name type="common">Nematode worm</name>
    <dbReference type="NCBI Taxonomy" id="53992"/>
    <lineage>
        <taxon>Eukaryota</taxon>
        <taxon>Metazoa</taxon>
        <taxon>Ecdysozoa</taxon>
        <taxon>Nematoda</taxon>
        <taxon>Chromadorea</taxon>
        <taxon>Rhabditida</taxon>
        <taxon>Rhabditina</taxon>
        <taxon>Rhabditomorpha</taxon>
        <taxon>Strongyloidea</taxon>
        <taxon>Strongylidae</taxon>
        <taxon>Cylicocyclus</taxon>
    </lineage>
</organism>
<proteinExistence type="inferred from homology"/>
<dbReference type="EMBL" id="CATQJL010000316">
    <property type="protein sequence ID" value="CAJ0607919.1"/>
    <property type="molecule type" value="Genomic_DNA"/>
</dbReference>
<protein>
    <submittedName>
        <fullName evidence="3">Uncharacterized protein</fullName>
    </submittedName>
</protein>
<evidence type="ECO:0000256" key="1">
    <source>
        <dbReference type="ARBA" id="ARBA00006803"/>
    </source>
</evidence>
<feature type="transmembrane region" description="Helical" evidence="2">
    <location>
        <begin position="47"/>
        <end position="73"/>
    </location>
</feature>
<dbReference type="InterPro" id="IPR004151">
    <property type="entry name" value="7TM_GPCR_serpentine_rcpt_Sre"/>
</dbReference>
<sequence>MTTERLLASRYIHDYERVPRRWISVLVNGGSLVLGALYYVILQSFFFGLSLMLFFVVATTVISICSSLAIQFVNRRDAAKLRDLAKESGFSTIHYTLSVKFQLTENVRVTKWLARISAGISIWGAFGMSMSAPCFVLLSEDNPVNHLLYAFVDCYLAISFAIVVWLSLLALGETRLLRDRILSCFSRKQLTANDECYYEPATQNAKGTTDKYFDQLQSAWAM</sequence>
<dbReference type="GO" id="GO:0016020">
    <property type="term" value="C:membrane"/>
    <property type="evidence" value="ECO:0007669"/>
    <property type="project" value="InterPro"/>
</dbReference>
<evidence type="ECO:0000313" key="4">
    <source>
        <dbReference type="Proteomes" id="UP001176961"/>
    </source>
</evidence>